<dbReference type="HAMAP" id="MF_00081">
    <property type="entry name" value="HrcA"/>
    <property type="match status" value="1"/>
</dbReference>
<dbReference type="SUPFAM" id="SSF55781">
    <property type="entry name" value="GAF domain-like"/>
    <property type="match status" value="1"/>
</dbReference>
<dbReference type="InterPro" id="IPR021153">
    <property type="entry name" value="HrcA_C"/>
</dbReference>
<keyword evidence="3 5" id="KW-0346">Stress response</keyword>
<dbReference type="Proteomes" id="UP000824145">
    <property type="component" value="Unassembled WGS sequence"/>
</dbReference>
<evidence type="ECO:0000313" key="8">
    <source>
        <dbReference type="Proteomes" id="UP000824145"/>
    </source>
</evidence>
<name>A0A9D1SK56_9FIRM</name>
<comment type="caution">
    <text evidence="7">The sequence shown here is derived from an EMBL/GenBank/DDBJ whole genome shotgun (WGS) entry which is preliminary data.</text>
</comment>
<dbReference type="Gene3D" id="1.10.10.10">
    <property type="entry name" value="Winged helix-like DNA-binding domain superfamily/Winged helix DNA-binding domain"/>
    <property type="match status" value="1"/>
</dbReference>
<dbReference type="Pfam" id="PF01628">
    <property type="entry name" value="HrcA"/>
    <property type="match status" value="1"/>
</dbReference>
<feature type="domain" description="Heat-inducible transcription repressor HrcA C-terminal" evidence="6">
    <location>
        <begin position="104"/>
        <end position="313"/>
    </location>
</feature>
<dbReference type="InterPro" id="IPR029016">
    <property type="entry name" value="GAF-like_dom_sf"/>
</dbReference>
<dbReference type="GO" id="GO:0045892">
    <property type="term" value="P:negative regulation of DNA-templated transcription"/>
    <property type="evidence" value="ECO:0007669"/>
    <property type="project" value="UniProtKB-UniRule"/>
</dbReference>
<proteinExistence type="inferred from homology"/>
<organism evidence="7 8">
    <name type="scientific">Candidatus Caccalectryoclostridium excrementigallinarum</name>
    <dbReference type="NCBI Taxonomy" id="2840710"/>
    <lineage>
        <taxon>Bacteria</taxon>
        <taxon>Bacillati</taxon>
        <taxon>Bacillota</taxon>
        <taxon>Clostridia</taxon>
        <taxon>Christensenellales</taxon>
        <taxon>Christensenellaceae</taxon>
        <taxon>Christensenellaceae incertae sedis</taxon>
        <taxon>Candidatus Caccalectryoclostridium</taxon>
    </lineage>
</organism>
<dbReference type="GO" id="GO:0003677">
    <property type="term" value="F:DNA binding"/>
    <property type="evidence" value="ECO:0007669"/>
    <property type="project" value="InterPro"/>
</dbReference>
<evidence type="ECO:0000259" key="6">
    <source>
        <dbReference type="Pfam" id="PF01628"/>
    </source>
</evidence>
<dbReference type="EMBL" id="DVNJ01000020">
    <property type="protein sequence ID" value="HIU62900.1"/>
    <property type="molecule type" value="Genomic_DNA"/>
</dbReference>
<accession>A0A9D1SK56</accession>
<dbReference type="Gene3D" id="3.30.450.40">
    <property type="match status" value="1"/>
</dbReference>
<reference evidence="7" key="1">
    <citation type="submission" date="2020-10" db="EMBL/GenBank/DDBJ databases">
        <authorList>
            <person name="Gilroy R."/>
        </authorList>
    </citation>
    <scope>NUCLEOTIDE SEQUENCE</scope>
    <source>
        <strain evidence="7">9366</strain>
    </source>
</reference>
<dbReference type="SUPFAM" id="SSF46785">
    <property type="entry name" value="Winged helix' DNA-binding domain"/>
    <property type="match status" value="1"/>
</dbReference>
<dbReference type="InterPro" id="IPR036388">
    <property type="entry name" value="WH-like_DNA-bd_sf"/>
</dbReference>
<dbReference type="InterPro" id="IPR036390">
    <property type="entry name" value="WH_DNA-bd_sf"/>
</dbReference>
<evidence type="ECO:0000256" key="5">
    <source>
        <dbReference type="HAMAP-Rule" id="MF_00081"/>
    </source>
</evidence>
<gene>
    <name evidence="5 7" type="primary">hrcA</name>
    <name evidence="7" type="ORF">IAB07_03925</name>
</gene>
<dbReference type="InterPro" id="IPR023120">
    <property type="entry name" value="WHTH_transcript_rep_HrcA_IDD"/>
</dbReference>
<comment type="function">
    <text evidence="5">Negative regulator of class I heat shock genes (grpE-dnaK-dnaJ and groELS operons). Prevents heat-shock induction of these operons.</text>
</comment>
<evidence type="ECO:0000256" key="2">
    <source>
        <dbReference type="ARBA" id="ARBA00023015"/>
    </source>
</evidence>
<dbReference type="Gene3D" id="3.30.390.60">
    <property type="entry name" value="Heat-inducible transcription repressor hrca homolog, domain 3"/>
    <property type="match status" value="1"/>
</dbReference>
<evidence type="ECO:0000313" key="7">
    <source>
        <dbReference type="EMBL" id="HIU62900.1"/>
    </source>
</evidence>
<sequence length="334" mass="36052">MEKLTDRKKRLLQAVVDSYITSAEPISSAAIQQGYMPDVSTATIRSELAGLEEMGYLVKPHVSAGRVPSSKAYRFYVDRLMENVTPEDIDNLEQEGRARIEGVESVVKEAVKVVSDVTNYTSLMVLEGVDDLIVRNVKLVSLGDDTALVVIITDGGVLRDNVISLPAGCEEGYLDSACAIINGSMAGKSIKSIAGGEVVAGVEEFKALFDQIVALLRKYAEGGEVYVEGADKIFAYPEYRDVENVKGFLSVISQKDKLHELTQGDGVEITVKIGAEEGVKNMAVVSARYSLSGRQIGHVGVIGPERMDYKKVIKVLTTLGKLSEAKGKKEDGNG</sequence>
<dbReference type="NCBIfam" id="TIGR00331">
    <property type="entry name" value="hrcA"/>
    <property type="match status" value="1"/>
</dbReference>
<dbReference type="InterPro" id="IPR002571">
    <property type="entry name" value="HrcA"/>
</dbReference>
<protein>
    <recommendedName>
        <fullName evidence="5">Heat-inducible transcription repressor HrcA</fullName>
    </recommendedName>
</protein>
<dbReference type="PANTHER" id="PTHR34824">
    <property type="entry name" value="HEAT-INDUCIBLE TRANSCRIPTION REPRESSOR HRCA"/>
    <property type="match status" value="1"/>
</dbReference>
<comment type="similarity">
    <text evidence="5">Belongs to the HrcA family.</text>
</comment>
<evidence type="ECO:0000256" key="3">
    <source>
        <dbReference type="ARBA" id="ARBA00023016"/>
    </source>
</evidence>
<reference evidence="7" key="2">
    <citation type="journal article" date="2021" name="PeerJ">
        <title>Extensive microbial diversity within the chicken gut microbiome revealed by metagenomics and culture.</title>
        <authorList>
            <person name="Gilroy R."/>
            <person name="Ravi A."/>
            <person name="Getino M."/>
            <person name="Pursley I."/>
            <person name="Horton D.L."/>
            <person name="Alikhan N.F."/>
            <person name="Baker D."/>
            <person name="Gharbi K."/>
            <person name="Hall N."/>
            <person name="Watson M."/>
            <person name="Adriaenssens E.M."/>
            <person name="Foster-Nyarko E."/>
            <person name="Jarju S."/>
            <person name="Secka A."/>
            <person name="Antonio M."/>
            <person name="Oren A."/>
            <person name="Chaudhuri R.R."/>
            <person name="La Ragione R."/>
            <person name="Hildebrand F."/>
            <person name="Pallen M.J."/>
        </authorList>
    </citation>
    <scope>NUCLEOTIDE SEQUENCE</scope>
    <source>
        <strain evidence="7">9366</strain>
    </source>
</reference>
<keyword evidence="1 5" id="KW-0678">Repressor</keyword>
<evidence type="ECO:0000256" key="4">
    <source>
        <dbReference type="ARBA" id="ARBA00023163"/>
    </source>
</evidence>
<keyword evidence="2 5" id="KW-0805">Transcription regulation</keyword>
<dbReference type="AlphaFoldDB" id="A0A9D1SK56"/>
<keyword evidence="4 5" id="KW-0804">Transcription</keyword>
<dbReference type="PANTHER" id="PTHR34824:SF1">
    <property type="entry name" value="HEAT-INDUCIBLE TRANSCRIPTION REPRESSOR HRCA"/>
    <property type="match status" value="1"/>
</dbReference>
<dbReference type="PIRSF" id="PIRSF005485">
    <property type="entry name" value="HrcA"/>
    <property type="match status" value="1"/>
</dbReference>
<evidence type="ECO:0000256" key="1">
    <source>
        <dbReference type="ARBA" id="ARBA00022491"/>
    </source>
</evidence>